<feature type="transmembrane region" description="Helical" evidence="1">
    <location>
        <begin position="39"/>
        <end position="62"/>
    </location>
</feature>
<reference evidence="2" key="1">
    <citation type="submission" date="2021-06" db="EMBL/GenBank/DDBJ databases">
        <authorList>
            <person name="Kallberg Y."/>
            <person name="Tangrot J."/>
            <person name="Rosling A."/>
        </authorList>
    </citation>
    <scope>NUCLEOTIDE SEQUENCE</scope>
    <source>
        <strain evidence="2">MT106</strain>
    </source>
</reference>
<comment type="caution">
    <text evidence="2">The sequence shown here is derived from an EMBL/GenBank/DDBJ whole genome shotgun (WGS) entry which is preliminary data.</text>
</comment>
<proteinExistence type="predicted"/>
<name>A0A9N9CGF5_9GLOM</name>
<gene>
    <name evidence="2" type="ORF">AGERDE_LOCUS9097</name>
</gene>
<keyword evidence="3" id="KW-1185">Reference proteome</keyword>
<evidence type="ECO:0000256" key="1">
    <source>
        <dbReference type="SAM" id="Phobius"/>
    </source>
</evidence>
<keyword evidence="1" id="KW-0812">Transmembrane</keyword>
<dbReference type="EMBL" id="CAJVPL010002152">
    <property type="protein sequence ID" value="CAG8600907.1"/>
    <property type="molecule type" value="Genomic_DNA"/>
</dbReference>
<evidence type="ECO:0000313" key="3">
    <source>
        <dbReference type="Proteomes" id="UP000789831"/>
    </source>
</evidence>
<dbReference type="OrthoDB" id="2371287at2759"/>
<sequence length="311" mass="35887">MVDTERTPLLNRGDEESTLESSHKDLCKRLCQRLCTRETLLLFLLGLILVFLVLNVVILYIVQTNEPQLPTDISIIPNHYQLRVSSRFAINFRWDYVLEVPPPLDLASLPIRENKEQVKNYLLELNEKYSPSDNRIASNNSTNYPNYPFEFEFAELVSRSYKLWSPAYYEMREDRYDEAGNAALVVTTVASTEFNFFSTAPSVIVSFTRAKELEADIQACQYKITWTSPVSDGLIKRKCPQLGERKFKTISVVKGSSEWGMEFFDANENEHYAIATPYPDAPFPPVLPAIYTAYYDYHTNRKNANNLKENQ</sequence>
<evidence type="ECO:0000313" key="2">
    <source>
        <dbReference type="EMBL" id="CAG8600907.1"/>
    </source>
</evidence>
<protein>
    <submittedName>
        <fullName evidence="2">2569_t:CDS:1</fullName>
    </submittedName>
</protein>
<accession>A0A9N9CGF5</accession>
<organism evidence="2 3">
    <name type="scientific">Ambispora gerdemannii</name>
    <dbReference type="NCBI Taxonomy" id="144530"/>
    <lineage>
        <taxon>Eukaryota</taxon>
        <taxon>Fungi</taxon>
        <taxon>Fungi incertae sedis</taxon>
        <taxon>Mucoromycota</taxon>
        <taxon>Glomeromycotina</taxon>
        <taxon>Glomeromycetes</taxon>
        <taxon>Archaeosporales</taxon>
        <taxon>Ambisporaceae</taxon>
        <taxon>Ambispora</taxon>
    </lineage>
</organism>
<dbReference type="AlphaFoldDB" id="A0A9N9CGF5"/>
<keyword evidence="1" id="KW-0472">Membrane</keyword>
<keyword evidence="1" id="KW-1133">Transmembrane helix</keyword>
<dbReference type="Proteomes" id="UP000789831">
    <property type="component" value="Unassembled WGS sequence"/>
</dbReference>